<sequence length="769" mass="84174">MPHSIRWRFITFISLAVILGCLITALWTTYQIRQETELVAVEKVKTDSTLAATLLDSRFPGSWQVRNGKLYKGDTLINENFFFVDEVEQQTGDTCSIFLGDTRVATTIARDGKRAVGTKVSPEVAQVVLGDGREFVGEANVVGIKYQTVYRPLKNDSGQIIGIWYVGANKGFVDTIMQDTLRHVGLAFFMGWLVIVSVVWFLTTSLTQPLASLGKAANRLAAGDLDTEIVIHTKDEIAFLAQAFDQMRKKLRINNHNLESLVNERTLELQQAYAELKQLDELKSSFLSTVSHELRTPLTSVLGFAKIIQKKLNEVIFPQVPADDRRTVKTMQQITSNIDIIVTEGERLTNLINDVLDLAKMESGKVEWKTEALSLPDLIERAIKNSESLWSSKPNLTVTVDISGKLPPVMGDHDRLLQVMLNLISNAVKFTEAGSIVCRAKHTENHIIVSVTDTGSGIAPEAQAIIFEKFKQIGDTLTEKPKGTGLGLPICKQIIEHHGGKIWLKSKPGVGSSFFFTLPASAQAVPAIASPGEEAPSEQANGSAPAVKPTPGKTKTILIVDDDSSIRALLAQELEGAGYQVIEAADGLHALDIVYNAIKYQGLIPDLIVLDVMMPKMSGFDVAAAFKTNPDTMHIPIVILSAMENQRRSSLIGVDRYLTKPVNMDLLLQEITALIALGNSYKNIVVVNDDQATLKHLTAAFTANGFAVCSTADSHESILKAMAEKPGVIIIGSLLAEQCGIFQSLRQEKGFENVHFFLLAKLTAKENTG</sequence>
<dbReference type="PROSITE" id="PS50110">
    <property type="entry name" value="RESPONSE_REGULATORY"/>
    <property type="match status" value="1"/>
</dbReference>
<evidence type="ECO:0000256" key="16">
    <source>
        <dbReference type="SAM" id="Phobius"/>
    </source>
</evidence>
<reference evidence="20" key="1">
    <citation type="submission" date="2016-08" db="EMBL/GenBank/DDBJ databases">
        <authorList>
            <person name="Seilhamer J.J."/>
        </authorList>
    </citation>
    <scope>NUCLEOTIDE SEQUENCE</scope>
    <source>
        <strain evidence="20">86</strain>
    </source>
</reference>
<dbReference type="Gene3D" id="3.40.50.2300">
    <property type="match status" value="1"/>
</dbReference>
<dbReference type="EC" id="2.7.13.3" evidence="4"/>
<dbReference type="InterPro" id="IPR029151">
    <property type="entry name" value="Sensor-like_sf"/>
</dbReference>
<dbReference type="GO" id="GO:0009927">
    <property type="term" value="F:histidine phosphotransfer kinase activity"/>
    <property type="evidence" value="ECO:0007669"/>
    <property type="project" value="TreeGrafter"/>
</dbReference>
<dbReference type="RefSeq" id="WP_288185543.1">
    <property type="nucleotide sequence ID" value="NZ_LT608335.1"/>
</dbReference>
<dbReference type="Gene3D" id="1.10.287.130">
    <property type="match status" value="1"/>
</dbReference>
<proteinExistence type="inferred from homology"/>
<dbReference type="SUPFAM" id="SSF47384">
    <property type="entry name" value="Homodimeric domain of signal transducing histidine kinase"/>
    <property type="match status" value="1"/>
</dbReference>
<evidence type="ECO:0000256" key="14">
    <source>
        <dbReference type="PROSITE-ProRule" id="PRU00169"/>
    </source>
</evidence>
<evidence type="ECO:0000256" key="8">
    <source>
        <dbReference type="ARBA" id="ARBA00022692"/>
    </source>
</evidence>
<evidence type="ECO:0000256" key="10">
    <source>
        <dbReference type="ARBA" id="ARBA00022989"/>
    </source>
</evidence>
<feature type="transmembrane region" description="Helical" evidence="16">
    <location>
        <begin position="184"/>
        <end position="203"/>
    </location>
</feature>
<dbReference type="PRINTS" id="PR00344">
    <property type="entry name" value="BCTRLSENSOR"/>
</dbReference>
<keyword evidence="8 16" id="KW-0812">Transmembrane</keyword>
<evidence type="ECO:0000256" key="12">
    <source>
        <dbReference type="ARBA" id="ARBA00023136"/>
    </source>
</evidence>
<dbReference type="EMBL" id="FMJE01000005">
    <property type="protein sequence ID" value="SCM83001.1"/>
    <property type="molecule type" value="Genomic_DNA"/>
</dbReference>
<dbReference type="PROSITE" id="PS51257">
    <property type="entry name" value="PROKAR_LIPOPROTEIN"/>
    <property type="match status" value="1"/>
</dbReference>
<dbReference type="InterPro" id="IPR011006">
    <property type="entry name" value="CheY-like_superfamily"/>
</dbReference>
<evidence type="ECO:0000259" key="18">
    <source>
        <dbReference type="PROSITE" id="PS50110"/>
    </source>
</evidence>
<evidence type="ECO:0000256" key="4">
    <source>
        <dbReference type="ARBA" id="ARBA00012438"/>
    </source>
</evidence>
<dbReference type="CDD" id="cd06225">
    <property type="entry name" value="HAMP"/>
    <property type="match status" value="1"/>
</dbReference>
<evidence type="ECO:0000259" key="19">
    <source>
        <dbReference type="PROSITE" id="PS50885"/>
    </source>
</evidence>
<evidence type="ECO:0000256" key="2">
    <source>
        <dbReference type="ARBA" id="ARBA00004651"/>
    </source>
</evidence>
<protein>
    <recommendedName>
        <fullName evidence="13">Circadian input-output histidine kinase CikA</fullName>
        <ecNumber evidence="4">2.7.13.3</ecNumber>
    </recommendedName>
</protein>
<evidence type="ECO:0000256" key="3">
    <source>
        <dbReference type="ARBA" id="ARBA00006402"/>
    </source>
</evidence>
<dbReference type="GO" id="GO:0000155">
    <property type="term" value="F:phosphorelay sensor kinase activity"/>
    <property type="evidence" value="ECO:0007669"/>
    <property type="project" value="InterPro"/>
</dbReference>
<evidence type="ECO:0000256" key="11">
    <source>
        <dbReference type="ARBA" id="ARBA00023012"/>
    </source>
</evidence>
<keyword evidence="7" id="KW-0808">Transferase</keyword>
<feature type="domain" description="HAMP" evidence="19">
    <location>
        <begin position="204"/>
        <end position="256"/>
    </location>
</feature>
<evidence type="ECO:0000256" key="7">
    <source>
        <dbReference type="ARBA" id="ARBA00022679"/>
    </source>
</evidence>
<feature type="domain" description="Histidine kinase" evidence="17">
    <location>
        <begin position="289"/>
        <end position="522"/>
    </location>
</feature>
<dbReference type="InterPro" id="IPR003661">
    <property type="entry name" value="HisK_dim/P_dom"/>
</dbReference>
<dbReference type="GO" id="GO:0005886">
    <property type="term" value="C:plasma membrane"/>
    <property type="evidence" value="ECO:0007669"/>
    <property type="project" value="UniProtKB-SubCell"/>
</dbReference>
<accession>A0A212LZR3</accession>
<dbReference type="SMART" id="SM00387">
    <property type="entry name" value="HATPase_c"/>
    <property type="match status" value="1"/>
</dbReference>
<dbReference type="InterPro" id="IPR036097">
    <property type="entry name" value="HisK_dim/P_sf"/>
</dbReference>
<comment type="similarity">
    <text evidence="3">In the N-terminal section; belongs to the phytochrome family.</text>
</comment>
<evidence type="ECO:0000256" key="6">
    <source>
        <dbReference type="ARBA" id="ARBA00022553"/>
    </source>
</evidence>
<dbReference type="SUPFAM" id="SSF103190">
    <property type="entry name" value="Sensory domain-like"/>
    <property type="match status" value="1"/>
</dbReference>
<dbReference type="Pfam" id="PF17202">
    <property type="entry name" value="sCache_3_3"/>
    <property type="match status" value="1"/>
</dbReference>
<evidence type="ECO:0000259" key="17">
    <source>
        <dbReference type="PROSITE" id="PS50109"/>
    </source>
</evidence>
<comment type="subcellular location">
    <subcellularLocation>
        <location evidence="2">Cell membrane</location>
        <topology evidence="2">Multi-pass membrane protein</topology>
    </subcellularLocation>
</comment>
<name>A0A212LZR3_9FIRM</name>
<dbReference type="Gene3D" id="6.10.340.10">
    <property type="match status" value="1"/>
</dbReference>
<dbReference type="PROSITE" id="PS50885">
    <property type="entry name" value="HAMP"/>
    <property type="match status" value="1"/>
</dbReference>
<dbReference type="Gene3D" id="3.30.565.10">
    <property type="entry name" value="Histidine kinase-like ATPase, C-terminal domain"/>
    <property type="match status" value="1"/>
</dbReference>
<evidence type="ECO:0000256" key="15">
    <source>
        <dbReference type="SAM" id="MobiDB-lite"/>
    </source>
</evidence>
<dbReference type="InterPro" id="IPR036890">
    <property type="entry name" value="HATPase_C_sf"/>
</dbReference>
<dbReference type="PANTHER" id="PTHR43047:SF72">
    <property type="entry name" value="OSMOSENSING HISTIDINE PROTEIN KINASE SLN1"/>
    <property type="match status" value="1"/>
</dbReference>
<dbReference type="Pfam" id="PF00672">
    <property type="entry name" value="HAMP"/>
    <property type="match status" value="1"/>
</dbReference>
<dbReference type="SMART" id="SM00448">
    <property type="entry name" value="REC"/>
    <property type="match status" value="1"/>
</dbReference>
<dbReference type="FunFam" id="3.30.565.10:FF:000010">
    <property type="entry name" value="Sensor histidine kinase RcsC"/>
    <property type="match status" value="1"/>
</dbReference>
<gene>
    <name evidence="20" type="ORF">KL86SPO_50773</name>
</gene>
<dbReference type="PROSITE" id="PS50109">
    <property type="entry name" value="HIS_KIN"/>
    <property type="match status" value="1"/>
</dbReference>
<dbReference type="Pfam" id="PF02518">
    <property type="entry name" value="HATPase_c"/>
    <property type="match status" value="1"/>
</dbReference>
<organism evidence="20">
    <name type="scientific">uncultured Sporomusa sp</name>
    <dbReference type="NCBI Taxonomy" id="307249"/>
    <lineage>
        <taxon>Bacteria</taxon>
        <taxon>Bacillati</taxon>
        <taxon>Bacillota</taxon>
        <taxon>Negativicutes</taxon>
        <taxon>Selenomonadales</taxon>
        <taxon>Sporomusaceae</taxon>
        <taxon>Sporomusa</taxon>
        <taxon>environmental samples</taxon>
    </lineage>
</organism>
<feature type="modified residue" description="4-aspartylphosphate" evidence="14">
    <location>
        <position position="611"/>
    </location>
</feature>
<keyword evidence="5" id="KW-1003">Cell membrane</keyword>
<dbReference type="SUPFAM" id="SSF158472">
    <property type="entry name" value="HAMP domain-like"/>
    <property type="match status" value="1"/>
</dbReference>
<dbReference type="InterPro" id="IPR001789">
    <property type="entry name" value="Sig_transdc_resp-reg_receiver"/>
</dbReference>
<keyword evidence="6 14" id="KW-0597">Phosphoprotein</keyword>
<dbReference type="CDD" id="cd00082">
    <property type="entry name" value="HisKA"/>
    <property type="match status" value="1"/>
</dbReference>
<feature type="domain" description="Response regulatory" evidence="18">
    <location>
        <begin position="556"/>
        <end position="675"/>
    </location>
</feature>
<keyword evidence="12 16" id="KW-0472">Membrane</keyword>
<keyword evidence="11" id="KW-0902">Two-component regulatory system</keyword>
<dbReference type="InterPro" id="IPR005467">
    <property type="entry name" value="His_kinase_dom"/>
</dbReference>
<evidence type="ECO:0000256" key="5">
    <source>
        <dbReference type="ARBA" id="ARBA00022475"/>
    </source>
</evidence>
<dbReference type="SUPFAM" id="SSF52172">
    <property type="entry name" value="CheY-like"/>
    <property type="match status" value="1"/>
</dbReference>
<dbReference type="InterPro" id="IPR003660">
    <property type="entry name" value="HAMP_dom"/>
</dbReference>
<dbReference type="InterPro" id="IPR004358">
    <property type="entry name" value="Sig_transdc_His_kin-like_C"/>
</dbReference>
<keyword evidence="9" id="KW-0418">Kinase</keyword>
<evidence type="ECO:0000256" key="1">
    <source>
        <dbReference type="ARBA" id="ARBA00000085"/>
    </source>
</evidence>
<evidence type="ECO:0000256" key="9">
    <source>
        <dbReference type="ARBA" id="ARBA00022777"/>
    </source>
</evidence>
<feature type="transmembrane region" description="Helical" evidence="16">
    <location>
        <begin position="6"/>
        <end position="27"/>
    </location>
</feature>
<dbReference type="SUPFAM" id="SSF55874">
    <property type="entry name" value="ATPase domain of HSP90 chaperone/DNA topoisomerase II/histidine kinase"/>
    <property type="match status" value="1"/>
</dbReference>
<dbReference type="CDD" id="cd16922">
    <property type="entry name" value="HATPase_EvgS-ArcB-TorS-like"/>
    <property type="match status" value="1"/>
</dbReference>
<evidence type="ECO:0000313" key="20">
    <source>
        <dbReference type="EMBL" id="SCM83001.1"/>
    </source>
</evidence>
<feature type="region of interest" description="Disordered" evidence="15">
    <location>
        <begin position="530"/>
        <end position="550"/>
    </location>
</feature>
<dbReference type="SMART" id="SM00388">
    <property type="entry name" value="HisKA"/>
    <property type="match status" value="1"/>
</dbReference>
<keyword evidence="10 16" id="KW-1133">Transmembrane helix</keyword>
<dbReference type="InterPro" id="IPR003594">
    <property type="entry name" value="HATPase_dom"/>
</dbReference>
<comment type="catalytic activity">
    <reaction evidence="1">
        <text>ATP + protein L-histidine = ADP + protein N-phospho-L-histidine.</text>
        <dbReference type="EC" id="2.7.13.3"/>
    </reaction>
</comment>
<dbReference type="SMART" id="SM00304">
    <property type="entry name" value="HAMP"/>
    <property type="match status" value="1"/>
</dbReference>
<dbReference type="PANTHER" id="PTHR43047">
    <property type="entry name" value="TWO-COMPONENT HISTIDINE PROTEIN KINASE"/>
    <property type="match status" value="1"/>
</dbReference>
<evidence type="ECO:0000256" key="13">
    <source>
        <dbReference type="ARBA" id="ARBA00074306"/>
    </source>
</evidence>
<dbReference type="AlphaFoldDB" id="A0A212LZR3"/>
<dbReference type="InterPro" id="IPR033463">
    <property type="entry name" value="sCache_3"/>
</dbReference>
<dbReference type="Pfam" id="PF00512">
    <property type="entry name" value="HisKA"/>
    <property type="match status" value="1"/>
</dbReference>
<dbReference type="Pfam" id="PF00072">
    <property type="entry name" value="Response_reg"/>
    <property type="match status" value="1"/>
</dbReference>